<dbReference type="HOGENOM" id="CLU_076643_0_0_1"/>
<feature type="signal peptide" evidence="1">
    <location>
        <begin position="1"/>
        <end position="21"/>
    </location>
</feature>
<reference evidence="3" key="2">
    <citation type="submission" date="2015-01" db="EMBL/GenBank/DDBJ databases">
        <title>Evolutionary Origins and Diversification of the Mycorrhizal Mutualists.</title>
        <authorList>
            <consortium name="DOE Joint Genome Institute"/>
            <consortium name="Mycorrhizal Genomics Consortium"/>
            <person name="Kohler A."/>
            <person name="Kuo A."/>
            <person name="Nagy L.G."/>
            <person name="Floudas D."/>
            <person name="Copeland A."/>
            <person name="Barry K.W."/>
            <person name="Cichocki N."/>
            <person name="Veneault-Fourrey C."/>
            <person name="LaButti K."/>
            <person name="Lindquist E.A."/>
            <person name="Lipzen A."/>
            <person name="Lundell T."/>
            <person name="Morin E."/>
            <person name="Murat C."/>
            <person name="Riley R."/>
            <person name="Ohm R."/>
            <person name="Sun H."/>
            <person name="Tunlid A."/>
            <person name="Henrissat B."/>
            <person name="Grigoriev I.V."/>
            <person name="Hibbett D.S."/>
            <person name="Martin F."/>
        </authorList>
    </citation>
    <scope>NUCLEOTIDE SEQUENCE [LARGE SCALE GENOMIC DNA]</scope>
    <source>
        <strain evidence="3">h7</strain>
    </source>
</reference>
<reference evidence="2 3" key="1">
    <citation type="submission" date="2014-04" db="EMBL/GenBank/DDBJ databases">
        <authorList>
            <consortium name="DOE Joint Genome Institute"/>
            <person name="Kuo A."/>
            <person name="Gay G."/>
            <person name="Dore J."/>
            <person name="Kohler A."/>
            <person name="Nagy L.G."/>
            <person name="Floudas D."/>
            <person name="Copeland A."/>
            <person name="Barry K.W."/>
            <person name="Cichocki N."/>
            <person name="Veneault-Fourrey C."/>
            <person name="LaButti K."/>
            <person name="Lindquist E.A."/>
            <person name="Lipzen A."/>
            <person name="Lundell T."/>
            <person name="Morin E."/>
            <person name="Murat C."/>
            <person name="Sun H."/>
            <person name="Tunlid A."/>
            <person name="Henrissat B."/>
            <person name="Grigoriev I.V."/>
            <person name="Hibbett D.S."/>
            <person name="Martin F."/>
            <person name="Nordberg H.P."/>
            <person name="Cantor M.N."/>
            <person name="Hua S.X."/>
        </authorList>
    </citation>
    <scope>NUCLEOTIDE SEQUENCE [LARGE SCALE GENOMIC DNA]</scope>
    <source>
        <strain evidence="3">h7</strain>
    </source>
</reference>
<keyword evidence="1" id="KW-0732">Signal</keyword>
<gene>
    <name evidence="2" type="ORF">M413DRAFT_440651</name>
</gene>
<dbReference type="PANTHER" id="PTHR34618">
    <property type="entry name" value="SURFACE PROTEIN MAS1, PUTATIVE-RELATED"/>
    <property type="match status" value="1"/>
</dbReference>
<dbReference type="InterPro" id="IPR021476">
    <property type="entry name" value="Egh16-like"/>
</dbReference>
<dbReference type="PANTHER" id="PTHR34618:SF1">
    <property type="entry name" value="SECRETED PROTEIN"/>
    <property type="match status" value="1"/>
</dbReference>
<accession>A0A0C3CST9</accession>
<dbReference type="OrthoDB" id="3241054at2759"/>
<protein>
    <submittedName>
        <fullName evidence="2">Uncharacterized protein</fullName>
    </submittedName>
</protein>
<proteinExistence type="predicted"/>
<dbReference type="AlphaFoldDB" id="A0A0C3CST9"/>
<dbReference type="EMBL" id="KN831770">
    <property type="protein sequence ID" value="KIM47124.1"/>
    <property type="molecule type" value="Genomic_DNA"/>
</dbReference>
<dbReference type="Proteomes" id="UP000053424">
    <property type="component" value="Unassembled WGS sequence"/>
</dbReference>
<dbReference type="Pfam" id="PF11327">
    <property type="entry name" value="Egh16-like"/>
    <property type="match status" value="1"/>
</dbReference>
<evidence type="ECO:0000256" key="1">
    <source>
        <dbReference type="SAM" id="SignalP"/>
    </source>
</evidence>
<feature type="chain" id="PRO_5002176181" evidence="1">
    <location>
        <begin position="22"/>
        <end position="205"/>
    </location>
</feature>
<keyword evidence="3" id="KW-1185">Reference proteome</keyword>
<organism evidence="2 3">
    <name type="scientific">Hebeloma cylindrosporum</name>
    <dbReference type="NCBI Taxonomy" id="76867"/>
    <lineage>
        <taxon>Eukaryota</taxon>
        <taxon>Fungi</taxon>
        <taxon>Dikarya</taxon>
        <taxon>Basidiomycota</taxon>
        <taxon>Agaricomycotina</taxon>
        <taxon>Agaricomycetes</taxon>
        <taxon>Agaricomycetidae</taxon>
        <taxon>Agaricales</taxon>
        <taxon>Agaricineae</taxon>
        <taxon>Hymenogastraceae</taxon>
        <taxon>Hebeloma</taxon>
    </lineage>
</organism>
<name>A0A0C3CST9_HEBCY</name>
<evidence type="ECO:0000313" key="3">
    <source>
        <dbReference type="Proteomes" id="UP000053424"/>
    </source>
</evidence>
<dbReference type="STRING" id="686832.A0A0C3CST9"/>
<sequence>MFSKIWTSAALVLALALQVTAHAAISPALGVAGTPVRNNVKRPNAKSPCGAGVNIANTIDTSTAVAANAAGSFKATAINFNGGRDGSRKVTAKVDATGKGTTFVAMTVTTNGDAAPANTGSQPIVASLPAGTKCTGGKTGNKCLVQFVTTAGFGNCMVVSQGAAVKQREIAAGSRAARSLLAELEARGEEAVAVVKRGITSWIWA</sequence>
<evidence type="ECO:0000313" key="2">
    <source>
        <dbReference type="EMBL" id="KIM47124.1"/>
    </source>
</evidence>